<evidence type="ECO:0000256" key="4">
    <source>
        <dbReference type="ARBA" id="ARBA00034320"/>
    </source>
</evidence>
<dbReference type="AlphaFoldDB" id="A0A0C6P3Y7"/>
<comment type="function">
    <text evidence="5">Zinc chaperone that directly transfers zinc cofactor to target proteins, thereby activating them. Zinc is transferred from the CXCC motif in the GTPase domain to the zinc binding site in target proteins in a process requiring GTP hydrolysis.</text>
</comment>
<dbReference type="Pfam" id="PF07683">
    <property type="entry name" value="CobW_C"/>
    <property type="match status" value="1"/>
</dbReference>
<evidence type="ECO:0000256" key="3">
    <source>
        <dbReference type="ARBA" id="ARBA00023186"/>
    </source>
</evidence>
<protein>
    <recommendedName>
        <fullName evidence="7">CobW C-terminal domain-containing protein</fullName>
    </recommendedName>
</protein>
<sequence>MLRRVRPPPVAWAARPFRGGNGAGGPAHGKAMDAFKQDSRIGVTVLTGFLGSGKTTLLNRLVQEPEYAEAVVIVNEFGDIGVDHHLVRNVDDRIVLLEGGCICCTASGGLVDTLRDLFMLAVRRRIKPFKRVLLETTGLAGPASVMFSLRHDPFLAERYAYHGAIAMVDAQHVREQLMVQPEAAQQIALADLVVFSKADLAGQAQLASAMRDVARANPGVPMCVVRRGEPLDERLRGDFLVRERRQAAPLGRWLGAFAAPPGGPHPNVAHFSLNLSVPLTRGMFLARMSEIQAAYDRGILRIKGLVCFEAEALPCAVHGVHRQLYPLEALPQWPGDDRQSRLVFILRGLDRDAVRADVARRLQQG</sequence>
<gene>
    <name evidence="8" type="ORF">BN112_1055</name>
</gene>
<dbReference type="SUPFAM" id="SSF90002">
    <property type="entry name" value="Hypothetical protein YjiA, C-terminal domain"/>
    <property type="match status" value="1"/>
</dbReference>
<dbReference type="KEGG" id="bbh:BN112_1055"/>
<comment type="similarity">
    <text evidence="4">Belongs to the SIMIBI class G3E GTPase family. ZNG1 subfamily.</text>
</comment>
<evidence type="ECO:0000313" key="8">
    <source>
        <dbReference type="EMBL" id="CCJ52973.1"/>
    </source>
</evidence>
<dbReference type="InterPro" id="IPR011629">
    <property type="entry name" value="CobW-like_C"/>
</dbReference>
<reference evidence="8 9" key="1">
    <citation type="journal article" date="2012" name="BMC Genomics">
        <title>Comparative genomics of the classical Bordetella subspecies: the evolution and exchange of virulence-associated diversity amongst closely related pathogens.</title>
        <authorList>
            <person name="Park J."/>
            <person name="Zhang Y."/>
            <person name="Buboltz A.M."/>
            <person name="Zhang X."/>
            <person name="Schuster S.C."/>
            <person name="Ahuja U."/>
            <person name="Liu M."/>
            <person name="Miller J.F."/>
            <person name="Sebaihia M."/>
            <person name="Bentley S.D."/>
            <person name="Parkhill J."/>
            <person name="Harvill E.T."/>
        </authorList>
    </citation>
    <scope>NUCLEOTIDE SEQUENCE [LARGE SCALE GENOMIC DNA]</scope>
    <source>
        <strain evidence="8 9">253</strain>
    </source>
</reference>
<dbReference type="Gene3D" id="3.30.1220.10">
    <property type="entry name" value="CobW-like, C-terminal domain"/>
    <property type="match status" value="1"/>
</dbReference>
<name>A0A0C6P3Y7_BORBO</name>
<evidence type="ECO:0000256" key="5">
    <source>
        <dbReference type="ARBA" id="ARBA00045658"/>
    </source>
</evidence>
<dbReference type="InterPro" id="IPR027417">
    <property type="entry name" value="P-loop_NTPase"/>
</dbReference>
<proteinExistence type="inferred from homology"/>
<dbReference type="Pfam" id="PF02492">
    <property type="entry name" value="cobW"/>
    <property type="match status" value="1"/>
</dbReference>
<dbReference type="PANTHER" id="PTHR13748:SF62">
    <property type="entry name" value="COBW DOMAIN-CONTAINING PROTEIN"/>
    <property type="match status" value="1"/>
</dbReference>
<evidence type="ECO:0000256" key="2">
    <source>
        <dbReference type="ARBA" id="ARBA00022801"/>
    </source>
</evidence>
<dbReference type="Gene3D" id="3.40.50.300">
    <property type="entry name" value="P-loop containing nucleotide triphosphate hydrolases"/>
    <property type="match status" value="1"/>
</dbReference>
<dbReference type="EMBL" id="HE965806">
    <property type="protein sequence ID" value="CCJ52973.1"/>
    <property type="molecule type" value="Genomic_DNA"/>
</dbReference>
<dbReference type="Proteomes" id="UP000007564">
    <property type="component" value="Chromosome"/>
</dbReference>
<dbReference type="SMART" id="SM00833">
    <property type="entry name" value="CobW_C"/>
    <property type="match status" value="1"/>
</dbReference>
<dbReference type="PANTHER" id="PTHR13748">
    <property type="entry name" value="COBW-RELATED"/>
    <property type="match status" value="1"/>
</dbReference>
<dbReference type="InterPro" id="IPR036627">
    <property type="entry name" value="CobW-likC_sf"/>
</dbReference>
<organism evidence="8 9">
    <name type="scientific">Bordetella bronchiseptica 253</name>
    <dbReference type="NCBI Taxonomy" id="568707"/>
    <lineage>
        <taxon>Bacteria</taxon>
        <taxon>Pseudomonadati</taxon>
        <taxon>Pseudomonadota</taxon>
        <taxon>Betaproteobacteria</taxon>
        <taxon>Burkholderiales</taxon>
        <taxon>Alcaligenaceae</taxon>
        <taxon>Bordetella</taxon>
    </lineage>
</organism>
<dbReference type="CDD" id="cd03112">
    <property type="entry name" value="CobW-like"/>
    <property type="match status" value="1"/>
</dbReference>
<feature type="domain" description="CobW C-terminal" evidence="7">
    <location>
        <begin position="268"/>
        <end position="362"/>
    </location>
</feature>
<dbReference type="HOGENOM" id="CLU_017452_0_2_4"/>
<keyword evidence="3" id="KW-0143">Chaperone</keyword>
<comment type="catalytic activity">
    <reaction evidence="6">
        <text>GTP + H2O = GDP + phosphate + H(+)</text>
        <dbReference type="Rhea" id="RHEA:19669"/>
        <dbReference type="ChEBI" id="CHEBI:15377"/>
        <dbReference type="ChEBI" id="CHEBI:15378"/>
        <dbReference type="ChEBI" id="CHEBI:37565"/>
        <dbReference type="ChEBI" id="CHEBI:43474"/>
        <dbReference type="ChEBI" id="CHEBI:58189"/>
    </reaction>
    <physiologicalReaction direction="left-to-right" evidence="6">
        <dbReference type="Rhea" id="RHEA:19670"/>
    </physiologicalReaction>
</comment>
<dbReference type="GO" id="GO:0016787">
    <property type="term" value="F:hydrolase activity"/>
    <property type="evidence" value="ECO:0007669"/>
    <property type="project" value="UniProtKB-KW"/>
</dbReference>
<evidence type="ECO:0000259" key="7">
    <source>
        <dbReference type="SMART" id="SM00833"/>
    </source>
</evidence>
<dbReference type="InterPro" id="IPR051316">
    <property type="entry name" value="Zinc-reg_GTPase_activator"/>
</dbReference>
<dbReference type="GO" id="GO:0005737">
    <property type="term" value="C:cytoplasm"/>
    <property type="evidence" value="ECO:0007669"/>
    <property type="project" value="TreeGrafter"/>
</dbReference>
<dbReference type="InterPro" id="IPR003495">
    <property type="entry name" value="CobW/HypB/UreG_nucleotide-bd"/>
</dbReference>
<keyword evidence="1" id="KW-0547">Nucleotide-binding</keyword>
<dbReference type="SUPFAM" id="SSF52540">
    <property type="entry name" value="P-loop containing nucleoside triphosphate hydrolases"/>
    <property type="match status" value="1"/>
</dbReference>
<evidence type="ECO:0000256" key="6">
    <source>
        <dbReference type="ARBA" id="ARBA00049117"/>
    </source>
</evidence>
<dbReference type="OrthoDB" id="9808822at2"/>
<accession>A0A0C6P3Y7</accession>
<evidence type="ECO:0000256" key="1">
    <source>
        <dbReference type="ARBA" id="ARBA00022741"/>
    </source>
</evidence>
<dbReference type="GO" id="GO:0000166">
    <property type="term" value="F:nucleotide binding"/>
    <property type="evidence" value="ECO:0007669"/>
    <property type="project" value="UniProtKB-KW"/>
</dbReference>
<evidence type="ECO:0000313" key="9">
    <source>
        <dbReference type="Proteomes" id="UP000007564"/>
    </source>
</evidence>
<keyword evidence="2" id="KW-0378">Hydrolase</keyword>